<dbReference type="AlphaFoldDB" id="A0A0S3WKF6"/>
<dbReference type="RefSeq" id="WP_176455345.1">
    <property type="nucleotide sequence ID" value="NZ_HF570055.1"/>
</dbReference>
<sequence length="710" mass="80179">MAIRVNQRNKTIMDKIPTIVKSEFKFRNLVRSGVAAGLLSVSNPTGKQNHHFHQRPAKFEDHGDIGYEQYWHLDREDGLFVPRVTTLFSNSSATAAKLTFINNVQIAHAPLKELNESSQRTAKMRTALDVTKMLQLKTYGDATLHAAMATFTIPNCNKGGLNDAVAEMSKLISKLLKALKDGSNNGNGLQLYDDDGNPVQFVGGLMTIEITINQAKLHDMDPDGLFHPHVHLVLLTLDDIDEDDARNRLFSYWQGLNSNYVLSPDAFNLEHAYSDSSDAADDAAIVAEATKYAAKPGIYKVLPTIKNTNTMKQYDQFSLETFCELFKCIKGRQLKRSYGLLLDAIGFINWVNNGVSVPYTGKNPMHPDNEKVSILSALTAGKFNDDGVKIHVPDIMTKLYTIKPTGGYQAQSLSDDELVYANSLLLEGATWQMPDNIKWPKGPKADTYRWLLEHFTFVQPGIGGLVGQTEEWLKSLDRRLNYVQTHVFDPDERLDKTIKLRRQVDDVRRLLNVLKIAESIDGSDATVITTHDYHSLYREISLMQLMDAHHAQLTRDSNGQIDGVKFDDPSIEKKLVQAYSNKQDPYHFWGGYTAFLPLQVLHEYNFWQHHTLDEFKADLLQHTPTKDINLVSKMSRKTMQKWINKSLKPKAKPGLNFHQMFAAGSPQVQQLTDDKLDELCNLFDDGNCDNDDDDNTGINSLSDVFPDLKW</sequence>
<accession>A0A0S3WKF6</accession>
<protein>
    <submittedName>
        <fullName evidence="1">Replication protein</fullName>
    </submittedName>
</protein>
<proteinExistence type="predicted"/>
<name>A0A0S3WKF6_LIMR5</name>
<dbReference type="EMBL" id="HF570055">
    <property type="protein sequence ID" value="CCQ18523.1"/>
    <property type="molecule type" value="Genomic_DNA"/>
</dbReference>
<evidence type="ECO:0000313" key="1">
    <source>
        <dbReference type="EMBL" id="CCQ18523.1"/>
    </source>
</evidence>
<reference evidence="1" key="1">
    <citation type="journal article" date="2015" name="BMC Genomics">
        <title>The pan-genome of Lactobacillus reuteri strains originating from the pig gastrointestinal tract.</title>
        <authorList>
            <person name="Wegmann U."/>
            <person name="MacKenzie D.A."/>
            <person name="Zheng J."/>
            <person name="Goesmann A."/>
            <person name="Roos S."/>
            <person name="Swarbreck D."/>
            <person name="Walter J."/>
            <person name="Crossman L.C."/>
            <person name="Juge N."/>
        </authorList>
    </citation>
    <scope>NUCLEOTIDE SEQUENCE [LARGE SCALE GENOMIC DNA]</scope>
    <source>
        <strain evidence="1">1063</strain>
        <plasmid evidence="1">pLUL631</plasmid>
    </source>
</reference>
<geneLocation type="plasmid" evidence="1">
    <name>pLUL631</name>
</geneLocation>
<keyword evidence="1" id="KW-0614">Plasmid</keyword>
<gene>
    <name evidence="1" type="primary">repA</name>
</gene>
<organism evidence="1">
    <name type="scientific">Limosilactobacillus reuteri 1063</name>
    <dbReference type="NCBI Taxonomy" id="1273150"/>
    <lineage>
        <taxon>Bacteria</taxon>
        <taxon>Bacillati</taxon>
        <taxon>Bacillota</taxon>
        <taxon>Bacilli</taxon>
        <taxon>Lactobacillales</taxon>
        <taxon>Lactobacillaceae</taxon>
        <taxon>Limosilactobacillus</taxon>
    </lineage>
</organism>